<evidence type="ECO:0000256" key="1">
    <source>
        <dbReference type="SAM" id="Phobius"/>
    </source>
</evidence>
<accession>A0AAD8A0T3</accession>
<dbReference type="EMBL" id="JASPKZ010004575">
    <property type="protein sequence ID" value="KAJ9590025.1"/>
    <property type="molecule type" value="Genomic_DNA"/>
</dbReference>
<keyword evidence="1" id="KW-0472">Membrane</keyword>
<keyword evidence="1" id="KW-1133">Transmembrane helix</keyword>
<organism evidence="2 3">
    <name type="scientific">Diploptera punctata</name>
    <name type="common">Pacific beetle cockroach</name>
    <dbReference type="NCBI Taxonomy" id="6984"/>
    <lineage>
        <taxon>Eukaryota</taxon>
        <taxon>Metazoa</taxon>
        <taxon>Ecdysozoa</taxon>
        <taxon>Arthropoda</taxon>
        <taxon>Hexapoda</taxon>
        <taxon>Insecta</taxon>
        <taxon>Pterygota</taxon>
        <taxon>Neoptera</taxon>
        <taxon>Polyneoptera</taxon>
        <taxon>Dictyoptera</taxon>
        <taxon>Blattodea</taxon>
        <taxon>Blaberoidea</taxon>
        <taxon>Blaberidae</taxon>
        <taxon>Diplopterinae</taxon>
        <taxon>Diploptera</taxon>
    </lineage>
</organism>
<comment type="caution">
    <text evidence="2">The sequence shown here is derived from an EMBL/GenBank/DDBJ whole genome shotgun (WGS) entry which is preliminary data.</text>
</comment>
<name>A0AAD8A0T3_DIPPU</name>
<keyword evidence="1" id="KW-0812">Transmembrane</keyword>
<feature type="transmembrane region" description="Helical" evidence="1">
    <location>
        <begin position="64"/>
        <end position="86"/>
    </location>
</feature>
<reference evidence="2" key="1">
    <citation type="journal article" date="2023" name="IScience">
        <title>Live-bearing cockroach genome reveals convergent evolutionary mechanisms linked to viviparity in insects and beyond.</title>
        <authorList>
            <person name="Fouks B."/>
            <person name="Harrison M.C."/>
            <person name="Mikhailova A.A."/>
            <person name="Marchal E."/>
            <person name="English S."/>
            <person name="Carruthers M."/>
            <person name="Jennings E.C."/>
            <person name="Chiamaka E.L."/>
            <person name="Frigard R.A."/>
            <person name="Pippel M."/>
            <person name="Attardo G.M."/>
            <person name="Benoit J.B."/>
            <person name="Bornberg-Bauer E."/>
            <person name="Tobe S.S."/>
        </authorList>
    </citation>
    <scope>NUCLEOTIDE SEQUENCE</scope>
    <source>
        <strain evidence="2">Stay&amp;Tobe</strain>
    </source>
</reference>
<sequence>HHTLVIYVLYCRKYSVDLYNTRIFFLGHSGSLFYKPPFFPNFVSDLILFIIIVFSYVYPFSNNFKFLCFHVKIFLTSIFYTPLFMFQVPHRADRWLMWSIFNFCTTL</sequence>
<proteinExistence type="predicted"/>
<dbReference type="AlphaFoldDB" id="A0AAD8A0T3"/>
<dbReference type="Proteomes" id="UP001233999">
    <property type="component" value="Unassembled WGS sequence"/>
</dbReference>
<reference evidence="2" key="2">
    <citation type="submission" date="2023-05" db="EMBL/GenBank/DDBJ databases">
        <authorList>
            <person name="Fouks B."/>
        </authorList>
    </citation>
    <scope>NUCLEOTIDE SEQUENCE</scope>
    <source>
        <strain evidence="2">Stay&amp;Tobe</strain>
        <tissue evidence="2">Testes</tissue>
    </source>
</reference>
<feature type="non-terminal residue" evidence="2">
    <location>
        <position position="1"/>
    </location>
</feature>
<keyword evidence="3" id="KW-1185">Reference proteome</keyword>
<protein>
    <submittedName>
        <fullName evidence="2">Uncharacterized protein</fullName>
    </submittedName>
</protein>
<evidence type="ECO:0000313" key="2">
    <source>
        <dbReference type="EMBL" id="KAJ9590025.1"/>
    </source>
</evidence>
<gene>
    <name evidence="2" type="ORF">L9F63_016841</name>
</gene>
<feature type="non-terminal residue" evidence="2">
    <location>
        <position position="107"/>
    </location>
</feature>
<feature type="transmembrane region" description="Helical" evidence="1">
    <location>
        <begin position="38"/>
        <end position="58"/>
    </location>
</feature>
<evidence type="ECO:0000313" key="3">
    <source>
        <dbReference type="Proteomes" id="UP001233999"/>
    </source>
</evidence>